<evidence type="ECO:0000313" key="1">
    <source>
        <dbReference type="EnsemblPlants" id="KQL23339"/>
    </source>
</evidence>
<dbReference type="Gramene" id="KQL23339">
    <property type="protein sequence ID" value="KQL23339"/>
    <property type="gene ID" value="SETIT_031758mg"/>
</dbReference>
<proteinExistence type="predicted"/>
<keyword evidence="2" id="KW-1185">Reference proteome</keyword>
<organism evidence="1 2">
    <name type="scientific">Setaria italica</name>
    <name type="common">Foxtail millet</name>
    <name type="synonym">Panicum italicum</name>
    <dbReference type="NCBI Taxonomy" id="4555"/>
    <lineage>
        <taxon>Eukaryota</taxon>
        <taxon>Viridiplantae</taxon>
        <taxon>Streptophyta</taxon>
        <taxon>Embryophyta</taxon>
        <taxon>Tracheophyta</taxon>
        <taxon>Spermatophyta</taxon>
        <taxon>Magnoliopsida</taxon>
        <taxon>Liliopsida</taxon>
        <taxon>Poales</taxon>
        <taxon>Poaceae</taxon>
        <taxon>PACMAD clade</taxon>
        <taxon>Panicoideae</taxon>
        <taxon>Panicodae</taxon>
        <taxon>Paniceae</taxon>
        <taxon>Cenchrinae</taxon>
        <taxon>Setaria</taxon>
    </lineage>
</organism>
<dbReference type="InParanoid" id="K3ZYS6"/>
<dbReference type="Proteomes" id="UP000004995">
    <property type="component" value="Unassembled WGS sequence"/>
</dbReference>
<accession>K3ZYS6</accession>
<reference evidence="2" key="1">
    <citation type="journal article" date="2012" name="Nat. Biotechnol.">
        <title>Reference genome sequence of the model plant Setaria.</title>
        <authorList>
            <person name="Bennetzen J.L."/>
            <person name="Schmutz J."/>
            <person name="Wang H."/>
            <person name="Percifield R."/>
            <person name="Hawkins J."/>
            <person name="Pontaroli A.C."/>
            <person name="Estep M."/>
            <person name="Feng L."/>
            <person name="Vaughn J.N."/>
            <person name="Grimwood J."/>
            <person name="Jenkins J."/>
            <person name="Barry K."/>
            <person name="Lindquist E."/>
            <person name="Hellsten U."/>
            <person name="Deshpande S."/>
            <person name="Wang X."/>
            <person name="Wu X."/>
            <person name="Mitros T."/>
            <person name="Triplett J."/>
            <person name="Yang X."/>
            <person name="Ye C.Y."/>
            <person name="Mauro-Herrera M."/>
            <person name="Wang L."/>
            <person name="Li P."/>
            <person name="Sharma M."/>
            <person name="Sharma R."/>
            <person name="Ronald P.C."/>
            <person name="Panaud O."/>
            <person name="Kellogg E.A."/>
            <person name="Brutnell T.P."/>
            <person name="Doust A.N."/>
            <person name="Tuskan G.A."/>
            <person name="Rokhsar D."/>
            <person name="Devos K.M."/>
        </authorList>
    </citation>
    <scope>NUCLEOTIDE SEQUENCE [LARGE SCALE GENOMIC DNA]</scope>
    <source>
        <strain evidence="2">cv. Yugu1</strain>
    </source>
</reference>
<dbReference type="HOGENOM" id="CLU_2780642_0_0_1"/>
<reference evidence="1" key="2">
    <citation type="submission" date="2018-08" db="UniProtKB">
        <authorList>
            <consortium name="EnsemblPlants"/>
        </authorList>
    </citation>
    <scope>IDENTIFICATION</scope>
    <source>
        <strain evidence="1">Yugu1</strain>
    </source>
</reference>
<name>K3ZYS6_SETIT</name>
<dbReference type="EnsemblPlants" id="KQL23339">
    <property type="protein sequence ID" value="KQL23339"/>
    <property type="gene ID" value="SETIT_031758mg"/>
</dbReference>
<protein>
    <submittedName>
        <fullName evidence="1">Uncharacterized protein</fullName>
    </submittedName>
</protein>
<dbReference type="EMBL" id="AGNK02000826">
    <property type="status" value="NOT_ANNOTATED_CDS"/>
    <property type="molecule type" value="Genomic_DNA"/>
</dbReference>
<dbReference type="AlphaFoldDB" id="K3ZYS6"/>
<evidence type="ECO:0000313" key="2">
    <source>
        <dbReference type="Proteomes" id="UP000004995"/>
    </source>
</evidence>
<sequence>MHALEEKHLVIKQYTNQHKAYNSSEQHFFSEAALPLADHIGLTGQLAHQDGLRLLKQYKSIHRGYARSQ</sequence>